<dbReference type="SMART" id="SM00091">
    <property type="entry name" value="PAS"/>
    <property type="match status" value="1"/>
</dbReference>
<dbReference type="SMART" id="SM00448">
    <property type="entry name" value="REC"/>
    <property type="match status" value="1"/>
</dbReference>
<dbReference type="NCBIfam" id="TIGR00229">
    <property type="entry name" value="sensory_box"/>
    <property type="match status" value="1"/>
</dbReference>
<dbReference type="SUPFAM" id="SSF55785">
    <property type="entry name" value="PYP-like sensor domain (PAS domain)"/>
    <property type="match status" value="1"/>
</dbReference>
<dbReference type="InterPro" id="IPR001610">
    <property type="entry name" value="PAC"/>
</dbReference>
<dbReference type="PANTHER" id="PTHR48111:SF1">
    <property type="entry name" value="TWO-COMPONENT RESPONSE REGULATOR ORR33"/>
    <property type="match status" value="1"/>
</dbReference>
<dbReference type="InterPro" id="IPR001789">
    <property type="entry name" value="Sig_transdc_resp-reg_receiver"/>
</dbReference>
<evidence type="ECO:0000259" key="10">
    <source>
        <dbReference type="PROSITE" id="PS50110"/>
    </source>
</evidence>
<dbReference type="InterPro" id="IPR013656">
    <property type="entry name" value="PAS_4"/>
</dbReference>
<dbReference type="Gene3D" id="3.40.50.2300">
    <property type="match status" value="1"/>
</dbReference>
<feature type="domain" description="Response regulatory" evidence="10">
    <location>
        <begin position="4"/>
        <end position="123"/>
    </location>
</feature>
<keyword evidence="14" id="KW-1185">Reference proteome</keyword>
<evidence type="ECO:0000256" key="2">
    <source>
        <dbReference type="ARBA" id="ARBA00022679"/>
    </source>
</evidence>
<dbReference type="GO" id="GO:0005829">
    <property type="term" value="C:cytosol"/>
    <property type="evidence" value="ECO:0007669"/>
    <property type="project" value="TreeGrafter"/>
</dbReference>
<dbReference type="EMBL" id="JAZBJZ010000016">
    <property type="protein sequence ID" value="MEE3716328.1"/>
    <property type="molecule type" value="Genomic_DNA"/>
</dbReference>
<dbReference type="Gene3D" id="3.30.450.20">
    <property type="entry name" value="PAS domain"/>
    <property type="match status" value="1"/>
</dbReference>
<dbReference type="GO" id="GO:0000156">
    <property type="term" value="F:phosphorelay response regulator activity"/>
    <property type="evidence" value="ECO:0007669"/>
    <property type="project" value="TreeGrafter"/>
</dbReference>
<keyword evidence="1 8" id="KW-0597">Phosphoprotein</keyword>
<evidence type="ECO:0000259" key="12">
    <source>
        <dbReference type="PROSITE" id="PS50113"/>
    </source>
</evidence>
<evidence type="ECO:0000259" key="11">
    <source>
        <dbReference type="PROSITE" id="PS50112"/>
    </source>
</evidence>
<keyword evidence="7" id="KW-0804">Transcription</keyword>
<evidence type="ECO:0000313" key="14">
    <source>
        <dbReference type="Proteomes" id="UP001333818"/>
    </source>
</evidence>
<dbReference type="GO" id="GO:0006355">
    <property type="term" value="P:regulation of DNA-templated transcription"/>
    <property type="evidence" value="ECO:0007669"/>
    <property type="project" value="TreeGrafter"/>
</dbReference>
<dbReference type="CDD" id="cd00130">
    <property type="entry name" value="PAS"/>
    <property type="match status" value="1"/>
</dbReference>
<evidence type="ECO:0000256" key="4">
    <source>
        <dbReference type="ARBA" id="ARBA00023012"/>
    </source>
</evidence>
<accession>A0AAW9PVK7</accession>
<protein>
    <submittedName>
        <fullName evidence="13">Response regulator</fullName>
    </submittedName>
</protein>
<dbReference type="AlphaFoldDB" id="A0AAW9PVK7"/>
<feature type="domain" description="PAC" evidence="12">
    <location>
        <begin position="402"/>
        <end position="453"/>
    </location>
</feature>
<keyword evidence="4" id="KW-0902">Two-component regulatory system</keyword>
<dbReference type="InterPro" id="IPR000700">
    <property type="entry name" value="PAS-assoc_C"/>
</dbReference>
<evidence type="ECO:0000256" key="5">
    <source>
        <dbReference type="ARBA" id="ARBA00023015"/>
    </source>
</evidence>
<keyword evidence="2" id="KW-0808">Transferase</keyword>
<evidence type="ECO:0000256" key="6">
    <source>
        <dbReference type="ARBA" id="ARBA00023125"/>
    </source>
</evidence>
<dbReference type="GO" id="GO:0000976">
    <property type="term" value="F:transcription cis-regulatory region binding"/>
    <property type="evidence" value="ECO:0007669"/>
    <property type="project" value="TreeGrafter"/>
</dbReference>
<proteinExistence type="predicted"/>
<evidence type="ECO:0000256" key="3">
    <source>
        <dbReference type="ARBA" id="ARBA00022777"/>
    </source>
</evidence>
<dbReference type="FunFam" id="3.30.450.20:FF:000155">
    <property type="entry name" value="Sensor histidine kinase TodS"/>
    <property type="match status" value="1"/>
</dbReference>
<dbReference type="InterPro" id="IPR035965">
    <property type="entry name" value="PAS-like_dom_sf"/>
</dbReference>
<dbReference type="SUPFAM" id="SSF52172">
    <property type="entry name" value="CheY-like"/>
    <property type="match status" value="1"/>
</dbReference>
<reference evidence="13" key="1">
    <citation type="submission" date="2024-01" db="EMBL/GenBank/DDBJ databases">
        <title>Bank of Algae and Cyanobacteria of the Azores (BACA) strain genomes.</title>
        <authorList>
            <person name="Luz R."/>
            <person name="Cordeiro R."/>
            <person name="Fonseca A."/>
            <person name="Goncalves V."/>
        </authorList>
    </citation>
    <scope>NUCLEOTIDE SEQUENCE</scope>
    <source>
        <strain evidence="13">BACA0141</strain>
    </source>
</reference>
<dbReference type="InterPro" id="IPR029016">
    <property type="entry name" value="GAF-like_dom_sf"/>
</dbReference>
<dbReference type="PROSITE" id="PS50113">
    <property type="entry name" value="PAC"/>
    <property type="match status" value="1"/>
</dbReference>
<evidence type="ECO:0000256" key="7">
    <source>
        <dbReference type="ARBA" id="ARBA00023163"/>
    </source>
</evidence>
<feature type="modified residue" description="4-aspartylphosphate" evidence="8">
    <location>
        <position position="56"/>
    </location>
</feature>
<organism evidence="13 14">
    <name type="scientific">Tumidithrix elongata BACA0141</name>
    <dbReference type="NCBI Taxonomy" id="2716417"/>
    <lineage>
        <taxon>Bacteria</taxon>
        <taxon>Bacillati</taxon>
        <taxon>Cyanobacteriota</taxon>
        <taxon>Cyanophyceae</taxon>
        <taxon>Pseudanabaenales</taxon>
        <taxon>Pseudanabaenaceae</taxon>
        <taxon>Tumidithrix</taxon>
        <taxon>Tumidithrix elongata</taxon>
    </lineage>
</organism>
<dbReference type="PROSITE" id="PS50112">
    <property type="entry name" value="PAS"/>
    <property type="match status" value="1"/>
</dbReference>
<evidence type="ECO:0000256" key="8">
    <source>
        <dbReference type="PROSITE-ProRule" id="PRU00169"/>
    </source>
</evidence>
<comment type="caution">
    <text evidence="13">The sequence shown here is derived from an EMBL/GenBank/DDBJ whole genome shotgun (WGS) entry which is preliminary data.</text>
</comment>
<dbReference type="SMART" id="SM00065">
    <property type="entry name" value="GAF"/>
    <property type="match status" value="1"/>
</dbReference>
<dbReference type="Pfam" id="PF08448">
    <property type="entry name" value="PAS_4"/>
    <property type="match status" value="1"/>
</dbReference>
<keyword evidence="6" id="KW-0238">DNA-binding</keyword>
<evidence type="ECO:0000256" key="1">
    <source>
        <dbReference type="ARBA" id="ARBA00022553"/>
    </source>
</evidence>
<dbReference type="Gene3D" id="3.30.450.40">
    <property type="match status" value="1"/>
</dbReference>
<dbReference type="InterPro" id="IPR039420">
    <property type="entry name" value="WalR-like"/>
</dbReference>
<sequence>MQTTILIVDDSEVDRATYIRYLHVDPEPSYRILEAETLAEGLELWRSQHPDIVLVDYLLPDGDGLDLLKAMGNGSPDIPQHAIVLTGHGDERVAVQAMKLGAADYLVKGDITAVSLSISIARVRDRLALAHKLQRSRQQEAMIAEIALQTRKYIDVSSVLKASVWEVREFLDVDRVIIYQFNPDMSGTVVAEAIASPWSPCLNAEITDTCFQTHLTGDYQEGRVFAAADIYAANLTPCHIQLLEQFQVRANLVIPIGELQFLWGFLILHQCSGTRQWEVSDIQLLQRLSIQLAISIQQAELFQSLQVLNKSLTRKVKERTRSLKFSEKRFRSIFDRMFQFVGLLAIDGTVLEMNQAILTAGGISAEEAIGLPLWETHWWQISSETQAQLQQAIARAAQGEFVRYEVNIWGKNQTVIPIDFSLRPTFDKAGQVEFLIPEGRDLTEVKRLALSHN</sequence>
<dbReference type="InterPro" id="IPR003018">
    <property type="entry name" value="GAF"/>
</dbReference>
<dbReference type="Proteomes" id="UP001333818">
    <property type="component" value="Unassembled WGS sequence"/>
</dbReference>
<evidence type="ECO:0000259" key="9">
    <source>
        <dbReference type="PROSITE" id="PS50046"/>
    </source>
</evidence>
<dbReference type="Pfam" id="PF01590">
    <property type="entry name" value="GAF"/>
    <property type="match status" value="1"/>
</dbReference>
<feature type="domain" description="PAS" evidence="11">
    <location>
        <begin position="326"/>
        <end position="400"/>
    </location>
</feature>
<feature type="domain" description="Phytochrome chromophore attachment site" evidence="9">
    <location>
        <begin position="155"/>
        <end position="291"/>
    </location>
</feature>
<dbReference type="PROSITE" id="PS50046">
    <property type="entry name" value="PHYTOCHROME_2"/>
    <property type="match status" value="1"/>
</dbReference>
<dbReference type="SUPFAM" id="SSF55781">
    <property type="entry name" value="GAF domain-like"/>
    <property type="match status" value="1"/>
</dbReference>
<keyword evidence="3" id="KW-0418">Kinase</keyword>
<dbReference type="PANTHER" id="PTHR48111">
    <property type="entry name" value="REGULATOR OF RPOS"/>
    <property type="match status" value="1"/>
</dbReference>
<dbReference type="Pfam" id="PF00072">
    <property type="entry name" value="Response_reg"/>
    <property type="match status" value="1"/>
</dbReference>
<dbReference type="GO" id="GO:0032993">
    <property type="term" value="C:protein-DNA complex"/>
    <property type="evidence" value="ECO:0007669"/>
    <property type="project" value="TreeGrafter"/>
</dbReference>
<dbReference type="InterPro" id="IPR016132">
    <property type="entry name" value="Phyto_chromo_attachment"/>
</dbReference>
<name>A0AAW9PVK7_9CYAN</name>
<dbReference type="PROSITE" id="PS50110">
    <property type="entry name" value="RESPONSE_REGULATORY"/>
    <property type="match status" value="1"/>
</dbReference>
<gene>
    <name evidence="13" type="ORF">V2H45_06185</name>
</gene>
<evidence type="ECO:0000313" key="13">
    <source>
        <dbReference type="EMBL" id="MEE3716328.1"/>
    </source>
</evidence>
<dbReference type="InterPro" id="IPR011006">
    <property type="entry name" value="CheY-like_superfamily"/>
</dbReference>
<dbReference type="GO" id="GO:0016301">
    <property type="term" value="F:kinase activity"/>
    <property type="evidence" value="ECO:0007669"/>
    <property type="project" value="UniProtKB-KW"/>
</dbReference>
<dbReference type="SMART" id="SM00086">
    <property type="entry name" value="PAC"/>
    <property type="match status" value="1"/>
</dbReference>
<keyword evidence="5" id="KW-0805">Transcription regulation</keyword>
<dbReference type="InterPro" id="IPR000014">
    <property type="entry name" value="PAS"/>
</dbReference>